<keyword evidence="4 5" id="KW-0472">Membrane</keyword>
<dbReference type="AlphaFoldDB" id="A0A4R4A9J6"/>
<evidence type="ECO:0000256" key="1">
    <source>
        <dbReference type="ARBA" id="ARBA00022475"/>
    </source>
</evidence>
<accession>A0A4R4A9J6</accession>
<protein>
    <submittedName>
        <fullName evidence="6">Uncharacterized protein DUF1656</fullName>
    </submittedName>
</protein>
<name>A0A4R4A9J6_MARGR</name>
<dbReference type="InterPro" id="IPR012451">
    <property type="entry name" value="DUF1656"/>
</dbReference>
<evidence type="ECO:0000313" key="6">
    <source>
        <dbReference type="EMBL" id="TCW35186.1"/>
    </source>
</evidence>
<dbReference type="EMBL" id="SMDC01000007">
    <property type="protein sequence ID" value="TCW35186.1"/>
    <property type="molecule type" value="Genomic_DNA"/>
</dbReference>
<keyword evidence="2 5" id="KW-0812">Transmembrane</keyword>
<comment type="caution">
    <text evidence="6">The sequence shown here is derived from an EMBL/GenBank/DDBJ whole genome shotgun (WGS) entry which is preliminary data.</text>
</comment>
<feature type="transmembrane region" description="Helical" evidence="5">
    <location>
        <begin position="46"/>
        <end position="68"/>
    </location>
</feature>
<dbReference type="RefSeq" id="WP_005220775.1">
    <property type="nucleotide sequence ID" value="NZ_JAKEDQ010000001.1"/>
</dbReference>
<keyword evidence="3 5" id="KW-1133">Transmembrane helix</keyword>
<dbReference type="Proteomes" id="UP000295247">
    <property type="component" value="Unassembled WGS sequence"/>
</dbReference>
<evidence type="ECO:0000256" key="4">
    <source>
        <dbReference type="ARBA" id="ARBA00023136"/>
    </source>
</evidence>
<evidence type="ECO:0000256" key="2">
    <source>
        <dbReference type="ARBA" id="ARBA00022692"/>
    </source>
</evidence>
<dbReference type="Pfam" id="PF07869">
    <property type="entry name" value="DUF1656"/>
    <property type="match status" value="1"/>
</dbReference>
<organism evidence="6 7">
    <name type="scientific">Marichromatium gracile</name>
    <name type="common">Chromatium gracile</name>
    <dbReference type="NCBI Taxonomy" id="1048"/>
    <lineage>
        <taxon>Bacteria</taxon>
        <taxon>Pseudomonadati</taxon>
        <taxon>Pseudomonadota</taxon>
        <taxon>Gammaproteobacteria</taxon>
        <taxon>Chromatiales</taxon>
        <taxon>Chromatiaceae</taxon>
        <taxon>Marichromatium</taxon>
    </lineage>
</organism>
<feature type="transmembrane region" description="Helical" evidence="5">
    <location>
        <begin position="12"/>
        <end position="34"/>
    </location>
</feature>
<evidence type="ECO:0000313" key="7">
    <source>
        <dbReference type="Proteomes" id="UP000295247"/>
    </source>
</evidence>
<sequence length="69" mass="7783">MSGELNLFGVYLHAELVTSAIALALTLVLNRVLIHLGLYRHLWHQALFEVAVFVILWALVVKLSSSWLL</sequence>
<keyword evidence="1" id="KW-1003">Cell membrane</keyword>
<reference evidence="6 7" key="1">
    <citation type="submission" date="2019-03" db="EMBL/GenBank/DDBJ databases">
        <title>Genomic Encyclopedia of Type Strains, Phase IV (KMG-IV): sequencing the most valuable type-strain genomes for metagenomic binning, comparative biology and taxonomic classification.</title>
        <authorList>
            <person name="Goeker M."/>
        </authorList>
    </citation>
    <scope>NUCLEOTIDE SEQUENCE [LARGE SCALE GENOMIC DNA]</scope>
    <source>
        <strain evidence="6 7">DSM 203</strain>
    </source>
</reference>
<proteinExistence type="predicted"/>
<gene>
    <name evidence="6" type="ORF">EDC29_107129</name>
</gene>
<evidence type="ECO:0000256" key="3">
    <source>
        <dbReference type="ARBA" id="ARBA00022989"/>
    </source>
</evidence>
<evidence type="ECO:0000256" key="5">
    <source>
        <dbReference type="SAM" id="Phobius"/>
    </source>
</evidence>